<dbReference type="OrthoDB" id="1099576at2"/>
<feature type="domain" description="FecR N-terminal" evidence="2">
    <location>
        <begin position="14"/>
        <end position="56"/>
    </location>
</feature>
<accession>A0A4Q9RDC8</accession>
<protein>
    <submittedName>
        <fullName evidence="3">Iron dicitrate transport regulator FecR</fullName>
    </submittedName>
</protein>
<dbReference type="Proteomes" id="UP000292639">
    <property type="component" value="Unassembled WGS sequence"/>
</dbReference>
<evidence type="ECO:0000313" key="3">
    <source>
        <dbReference type="EMBL" id="TBU99198.1"/>
    </source>
</evidence>
<dbReference type="PANTHER" id="PTHR30273:SF2">
    <property type="entry name" value="PROTEIN FECR"/>
    <property type="match status" value="1"/>
</dbReference>
<dbReference type="InterPro" id="IPR032623">
    <property type="entry name" value="FecR_N"/>
</dbReference>
<evidence type="ECO:0000259" key="1">
    <source>
        <dbReference type="Pfam" id="PF04773"/>
    </source>
</evidence>
<reference evidence="3 4" key="1">
    <citation type="submission" date="2018-06" db="EMBL/GenBank/DDBJ databases">
        <title>Three novel Pseudomonas species isolated from symptomatic oak.</title>
        <authorList>
            <person name="Bueno-Gonzalez V."/>
            <person name="Brady C."/>
        </authorList>
    </citation>
    <scope>NUCLEOTIDE SEQUENCE [LARGE SCALE GENOMIC DNA]</scope>
    <source>
        <strain evidence="3 4">P17C</strain>
    </source>
</reference>
<dbReference type="InterPro" id="IPR006860">
    <property type="entry name" value="FecR"/>
</dbReference>
<dbReference type="GO" id="GO:0016989">
    <property type="term" value="F:sigma factor antagonist activity"/>
    <property type="evidence" value="ECO:0007669"/>
    <property type="project" value="TreeGrafter"/>
</dbReference>
<dbReference type="InterPro" id="IPR012373">
    <property type="entry name" value="Ferrdict_sens_TM"/>
</dbReference>
<sequence>MQGQQNPISRDVARQAAHWMLLLHSGEADSQDHADCQKWRSARPENELAWQRVARVQERLGVLPPAVGMASFNRERRQGLKKLLICAALLPAGYLAYQSLPWNPWMADHRTAVGERRRIELADGSLLYLNTDSAVDLHFDDEQRLIQLHRGEILVTSGRDPGYPRHRPLRVQTAEGRVQALGTRFGVRQLPGQTQLAMFEGAVRVEPLEGKGRTLSASEQLRFRRDGFGAMSVANEQSIGWQRGQLIVESMQLAEFLAELDRYRPGLLRHDPQVADLRISGTFQLDNTDAILTALPATLPVTVSYRTRYWVHVAVRE</sequence>
<keyword evidence="4" id="KW-1185">Reference proteome</keyword>
<dbReference type="Gene3D" id="2.60.120.1440">
    <property type="match status" value="1"/>
</dbReference>
<dbReference type="PIRSF" id="PIRSF018266">
    <property type="entry name" value="FecR"/>
    <property type="match status" value="1"/>
</dbReference>
<dbReference type="RefSeq" id="WP_131182924.1">
    <property type="nucleotide sequence ID" value="NZ_QJUO01000001.1"/>
</dbReference>
<proteinExistence type="predicted"/>
<evidence type="ECO:0000313" key="4">
    <source>
        <dbReference type="Proteomes" id="UP000292639"/>
    </source>
</evidence>
<comment type="caution">
    <text evidence="3">The sequence shown here is derived from an EMBL/GenBank/DDBJ whole genome shotgun (WGS) entry which is preliminary data.</text>
</comment>
<evidence type="ECO:0000259" key="2">
    <source>
        <dbReference type="Pfam" id="PF16220"/>
    </source>
</evidence>
<name>A0A4Q9RDC8_9GAMM</name>
<feature type="domain" description="FecR protein" evidence="1">
    <location>
        <begin position="108"/>
        <end position="204"/>
    </location>
</feature>
<organism evidence="3 4">
    <name type="scientific">Stutzerimonas kirkiae</name>
    <dbReference type="NCBI Taxonomy" id="2211392"/>
    <lineage>
        <taxon>Bacteria</taxon>
        <taxon>Pseudomonadati</taxon>
        <taxon>Pseudomonadota</taxon>
        <taxon>Gammaproteobacteria</taxon>
        <taxon>Pseudomonadales</taxon>
        <taxon>Pseudomonadaceae</taxon>
        <taxon>Stutzerimonas</taxon>
    </lineage>
</organism>
<dbReference type="Pfam" id="PF04773">
    <property type="entry name" value="FecR"/>
    <property type="match status" value="1"/>
</dbReference>
<gene>
    <name evidence="3" type="ORF">DNJ96_02500</name>
</gene>
<dbReference type="EMBL" id="QJUP01000002">
    <property type="protein sequence ID" value="TBU99198.1"/>
    <property type="molecule type" value="Genomic_DNA"/>
</dbReference>
<dbReference type="PANTHER" id="PTHR30273">
    <property type="entry name" value="PERIPLASMIC SIGNAL SENSOR AND SIGMA FACTOR ACTIVATOR FECR-RELATED"/>
    <property type="match status" value="1"/>
</dbReference>
<dbReference type="AlphaFoldDB" id="A0A4Q9RDC8"/>
<dbReference type="Pfam" id="PF16220">
    <property type="entry name" value="DUF4880"/>
    <property type="match status" value="1"/>
</dbReference>